<organism evidence="1 2">
    <name type="scientific">Paractinoplanes globisporus</name>
    <dbReference type="NCBI Taxonomy" id="113565"/>
    <lineage>
        <taxon>Bacteria</taxon>
        <taxon>Bacillati</taxon>
        <taxon>Actinomycetota</taxon>
        <taxon>Actinomycetes</taxon>
        <taxon>Micromonosporales</taxon>
        <taxon>Micromonosporaceae</taxon>
        <taxon>Paractinoplanes</taxon>
    </lineage>
</organism>
<sequence>MAEPLLTALTSKAATTVAPWLLKALGRRQENRQREAVGSLLDPSRLATTLSVVSVDWPASIEPAVVRRFLRSPEADAVVQELLTFRLAAHAGEQPAQIGDTWLRTGTAAFGGTVDASVTRFLDQAFEAIDGQCQIVADDVRRVYPKIATDIRDQAVLHRMVNILEAIDRHNRALSAAPDPRTAERVLQQYRQQVAQAHGAIEPPDFETRRQVPIDDLYVSPRFLSADLLYPIALPQLESVIDRTVLLGDPGAASRQRRRCWSTVPRARSTAWCLS</sequence>
<reference evidence="1 2" key="1">
    <citation type="submission" date="2024-10" db="EMBL/GenBank/DDBJ databases">
        <title>The Natural Products Discovery Center: Release of the First 8490 Sequenced Strains for Exploring Actinobacteria Biosynthetic Diversity.</title>
        <authorList>
            <person name="Kalkreuter E."/>
            <person name="Kautsar S.A."/>
            <person name="Yang D."/>
            <person name="Bader C.D."/>
            <person name="Teijaro C.N."/>
            <person name="Fluegel L."/>
            <person name="Davis C.M."/>
            <person name="Simpson J.R."/>
            <person name="Lauterbach L."/>
            <person name="Steele A.D."/>
            <person name="Gui C."/>
            <person name="Meng S."/>
            <person name="Li G."/>
            <person name="Viehrig K."/>
            <person name="Ye F."/>
            <person name="Su P."/>
            <person name="Kiefer A.F."/>
            <person name="Nichols A."/>
            <person name="Cepeda A.J."/>
            <person name="Yan W."/>
            <person name="Fan B."/>
            <person name="Jiang Y."/>
            <person name="Adhikari A."/>
            <person name="Zheng C.-J."/>
            <person name="Schuster L."/>
            <person name="Cowan T.M."/>
            <person name="Smanski M.J."/>
            <person name="Chevrette M.G."/>
            <person name="De Carvalho L.P.S."/>
            <person name="Shen B."/>
        </authorList>
    </citation>
    <scope>NUCLEOTIDE SEQUENCE [LARGE SCALE GENOMIC DNA]</scope>
    <source>
        <strain evidence="1 2">NPDC000087</strain>
    </source>
</reference>
<dbReference type="Proteomes" id="UP001602245">
    <property type="component" value="Unassembled WGS sequence"/>
</dbReference>
<gene>
    <name evidence="1" type="ORF">ACFY35_26720</name>
</gene>
<comment type="caution">
    <text evidence="1">The sequence shown here is derived from an EMBL/GenBank/DDBJ whole genome shotgun (WGS) entry which is preliminary data.</text>
</comment>
<evidence type="ECO:0000313" key="2">
    <source>
        <dbReference type="Proteomes" id="UP001602245"/>
    </source>
</evidence>
<proteinExistence type="predicted"/>
<dbReference type="EMBL" id="JBIAZU010000005">
    <property type="protein sequence ID" value="MFF5293048.1"/>
    <property type="molecule type" value="Genomic_DNA"/>
</dbReference>
<dbReference type="RefSeq" id="WP_157296048.1">
    <property type="nucleotide sequence ID" value="NZ_JBIAZU010000005.1"/>
</dbReference>
<name>A0ABW6WJ67_9ACTN</name>
<protein>
    <submittedName>
        <fullName evidence="1">Uncharacterized protein</fullName>
    </submittedName>
</protein>
<accession>A0ABW6WJ67</accession>
<evidence type="ECO:0000313" key="1">
    <source>
        <dbReference type="EMBL" id="MFF5293048.1"/>
    </source>
</evidence>
<keyword evidence="2" id="KW-1185">Reference proteome</keyword>